<name>A0ABR8ZFF0_9FLAO</name>
<comment type="caution">
    <text evidence="2">The sequence shown here is derived from an EMBL/GenBank/DDBJ whole genome shotgun (WGS) entry which is preliminary data.</text>
</comment>
<evidence type="ECO:0000313" key="2">
    <source>
        <dbReference type="EMBL" id="MBD8083441.1"/>
    </source>
</evidence>
<accession>A0ABR8ZFF0</accession>
<proteinExistence type="predicted"/>
<dbReference type="RefSeq" id="WP_191737356.1">
    <property type="nucleotide sequence ID" value="NZ_JACYFS010000004.1"/>
</dbReference>
<dbReference type="Proteomes" id="UP000637299">
    <property type="component" value="Unassembled WGS sequence"/>
</dbReference>
<protein>
    <submittedName>
        <fullName evidence="2">Uncharacterized protein</fullName>
    </submittedName>
</protein>
<organism evidence="2 3">
    <name type="scientific">Chryseobacterium caseinilyticum</name>
    <dbReference type="NCBI Taxonomy" id="2771428"/>
    <lineage>
        <taxon>Bacteria</taxon>
        <taxon>Pseudomonadati</taxon>
        <taxon>Bacteroidota</taxon>
        <taxon>Flavobacteriia</taxon>
        <taxon>Flavobacteriales</taxon>
        <taxon>Weeksellaceae</taxon>
        <taxon>Chryseobacterium group</taxon>
        <taxon>Chryseobacterium</taxon>
    </lineage>
</organism>
<feature type="transmembrane region" description="Helical" evidence="1">
    <location>
        <begin position="156"/>
        <end position="178"/>
    </location>
</feature>
<dbReference type="EMBL" id="JACYFS010000004">
    <property type="protein sequence ID" value="MBD8083441.1"/>
    <property type="molecule type" value="Genomic_DNA"/>
</dbReference>
<gene>
    <name evidence="2" type="ORF">IC610_13555</name>
</gene>
<keyword evidence="1" id="KW-0472">Membrane</keyword>
<evidence type="ECO:0000313" key="3">
    <source>
        <dbReference type="Proteomes" id="UP000637299"/>
    </source>
</evidence>
<keyword evidence="1" id="KW-0812">Transmembrane</keyword>
<evidence type="ECO:0000256" key="1">
    <source>
        <dbReference type="SAM" id="Phobius"/>
    </source>
</evidence>
<feature type="transmembrane region" description="Helical" evidence="1">
    <location>
        <begin position="34"/>
        <end position="52"/>
    </location>
</feature>
<feature type="transmembrane region" description="Helical" evidence="1">
    <location>
        <begin position="92"/>
        <end position="110"/>
    </location>
</feature>
<feature type="transmembrane region" description="Helical" evidence="1">
    <location>
        <begin position="190"/>
        <end position="210"/>
    </location>
</feature>
<reference evidence="2 3" key="1">
    <citation type="submission" date="2020-09" db="EMBL/GenBank/DDBJ databases">
        <title>Genome seq and assembly of Chryseobacterium sp.</title>
        <authorList>
            <person name="Chhetri G."/>
        </authorList>
    </citation>
    <scope>NUCLEOTIDE SEQUENCE [LARGE SCALE GENOMIC DNA]</scope>
    <source>
        <strain evidence="2 3">GCR10</strain>
    </source>
</reference>
<feature type="transmembrane region" description="Helical" evidence="1">
    <location>
        <begin position="116"/>
        <end position="135"/>
    </location>
</feature>
<keyword evidence="1" id="KW-1133">Transmembrane helix</keyword>
<feature type="transmembrane region" description="Helical" evidence="1">
    <location>
        <begin position="64"/>
        <end position="83"/>
    </location>
</feature>
<sequence>MEFFRHILDYVFYGSEGLAALVALLYLPRLKNTYWKYFAIYLVFIFLSETLAEQNIFSRDGKVQFYNYLVIPAQFLFFYWLYAAKLFKRPKLFYTFSVLYILSFIPHEILFNSKKIVFSLNYTLGSLFLLYLVILEYYRQVNSSNILNFSDNRFFYINWGVTVFYIGTLPLFSFWSVFAQLKDLFSIYYIYFQISGIVMYTLFAVSFILGKENAEVWKKQSS</sequence>
<feature type="transmembrane region" description="Helical" evidence="1">
    <location>
        <begin position="6"/>
        <end position="27"/>
    </location>
</feature>
<keyword evidence="3" id="KW-1185">Reference proteome</keyword>